<evidence type="ECO:0000313" key="2">
    <source>
        <dbReference type="EMBL" id="QIT47601.1"/>
    </source>
</evidence>
<name>A0AAE7CNC5_STRAT</name>
<sequence>MTVIPPAAIAVIAAALDDYRLTTPSHQQTPHGAAERAAEYLTTSGWGLHVPRGGEPQPPSRDRAACPACCVRHLITLAGRIRRHGPHGHPCPGSGTPAP</sequence>
<dbReference type="Proteomes" id="UP000190306">
    <property type="component" value="Chromosome"/>
</dbReference>
<dbReference type="Proteomes" id="UP000502504">
    <property type="component" value="Chromosome"/>
</dbReference>
<protein>
    <submittedName>
        <fullName evidence="2">Uncharacterized protein</fullName>
    </submittedName>
</protein>
<evidence type="ECO:0000313" key="3">
    <source>
        <dbReference type="Proteomes" id="UP000190306"/>
    </source>
</evidence>
<evidence type="ECO:0000313" key="4">
    <source>
        <dbReference type="Proteomes" id="UP000502504"/>
    </source>
</evidence>
<proteinExistence type="predicted"/>
<gene>
    <name evidence="1" type="ORF">AFM16_31545</name>
    <name evidence="2" type="ORF">HCX60_32100</name>
</gene>
<reference evidence="1 3" key="1">
    <citation type="submission" date="2015-07" db="EMBL/GenBank/DDBJ databases">
        <title>Draft Genome Sequence of Streptomyces antibioticus, IMRU 3720 reveals insights in the evolution of actinomycin biosynthetic gene clusters in Streptomyces.</title>
        <authorList>
            <person name="Crnovcic I."/>
            <person name="Ruckert C."/>
            <person name="Kalinowksi J."/>
            <person name="Keller U."/>
        </authorList>
    </citation>
    <scope>NUCLEOTIDE SEQUENCE [LARGE SCALE GENOMIC DNA]</scope>
    <source>
        <strain evidence="1 3">DSM 41481</strain>
    </source>
</reference>
<evidence type="ECO:0000313" key="1">
    <source>
        <dbReference type="EMBL" id="OOQ47277.1"/>
    </source>
</evidence>
<dbReference type="EMBL" id="LHQL01000014">
    <property type="protein sequence ID" value="OOQ47277.1"/>
    <property type="molecule type" value="Genomic_DNA"/>
</dbReference>
<dbReference type="EMBL" id="CP050692">
    <property type="protein sequence ID" value="QIT47601.1"/>
    <property type="molecule type" value="Genomic_DNA"/>
</dbReference>
<accession>A0AAE7CNC5</accession>
<keyword evidence="3" id="KW-1185">Reference proteome</keyword>
<reference evidence="2 4" key="2">
    <citation type="submission" date="2020-03" db="EMBL/GenBank/DDBJ databases">
        <title>Is there a link between lipid content and antibiotic production in Streptomyces?</title>
        <authorList>
            <person name="David M."/>
            <person name="Lejeune C."/>
            <person name="Abreu S."/>
            <person name="Thibessard A."/>
            <person name="Leblond P."/>
            <person name="Chaminade P."/>
            <person name="Virolle M.-J."/>
        </authorList>
    </citation>
    <scope>NUCLEOTIDE SEQUENCE [LARGE SCALE GENOMIC DNA]</scope>
    <source>
        <strain evidence="2 4">DSM 41481</strain>
    </source>
</reference>
<organism evidence="2 4">
    <name type="scientific">Streptomyces antibioticus</name>
    <dbReference type="NCBI Taxonomy" id="1890"/>
    <lineage>
        <taxon>Bacteria</taxon>
        <taxon>Bacillati</taxon>
        <taxon>Actinomycetota</taxon>
        <taxon>Actinomycetes</taxon>
        <taxon>Kitasatosporales</taxon>
        <taxon>Streptomycetaceae</taxon>
        <taxon>Streptomyces</taxon>
    </lineage>
</organism>
<dbReference type="RefSeq" id="WP_078635958.1">
    <property type="nucleotide sequence ID" value="NZ_CM007717.1"/>
</dbReference>
<dbReference type="AlphaFoldDB" id="A0AAE7CNC5"/>